<keyword evidence="1" id="KW-0472">Membrane</keyword>
<dbReference type="InterPro" id="IPR045584">
    <property type="entry name" value="Pilin-like"/>
</dbReference>
<evidence type="ECO:0000256" key="1">
    <source>
        <dbReference type="SAM" id="Phobius"/>
    </source>
</evidence>
<dbReference type="NCBIfam" id="TIGR02532">
    <property type="entry name" value="IV_pilin_GFxxxE"/>
    <property type="match status" value="1"/>
</dbReference>
<dbReference type="PANTHER" id="PTHR30093">
    <property type="entry name" value="GENERAL SECRETION PATHWAY PROTEIN G"/>
    <property type="match status" value="1"/>
</dbReference>
<dbReference type="Gene3D" id="3.30.700.10">
    <property type="entry name" value="Glycoprotein, Type 4 Pilin"/>
    <property type="match status" value="1"/>
</dbReference>
<proteinExistence type="predicted"/>
<dbReference type="EMBL" id="FOOU01000016">
    <property type="protein sequence ID" value="SFG85910.1"/>
    <property type="molecule type" value="Genomic_DNA"/>
</dbReference>
<protein>
    <submittedName>
        <fullName evidence="2">Prepilin-type N-terminal cleavage/methylation domain-containing protein</fullName>
    </submittedName>
</protein>
<dbReference type="InterPro" id="IPR012902">
    <property type="entry name" value="N_methyl_site"/>
</dbReference>
<feature type="transmembrane region" description="Helical" evidence="1">
    <location>
        <begin position="12"/>
        <end position="31"/>
    </location>
</feature>
<dbReference type="Proteomes" id="UP000198623">
    <property type="component" value="Unassembled WGS sequence"/>
</dbReference>
<organism evidence="2 3">
    <name type="scientific">Neptunomonas qingdaonensis</name>
    <dbReference type="NCBI Taxonomy" id="1045558"/>
    <lineage>
        <taxon>Bacteria</taxon>
        <taxon>Pseudomonadati</taxon>
        <taxon>Pseudomonadota</taxon>
        <taxon>Gammaproteobacteria</taxon>
        <taxon>Oceanospirillales</taxon>
        <taxon>Oceanospirillaceae</taxon>
        <taxon>Neptunomonas</taxon>
    </lineage>
</organism>
<dbReference type="OrthoDB" id="6118991at2"/>
<dbReference type="PANTHER" id="PTHR30093:SF46">
    <property type="entry name" value="MSHA MINOR PILIN PROTEIN MSHB"/>
    <property type="match status" value="1"/>
</dbReference>
<dbReference type="RefSeq" id="WP_090730014.1">
    <property type="nucleotide sequence ID" value="NZ_FOOU01000016.1"/>
</dbReference>
<evidence type="ECO:0000313" key="2">
    <source>
        <dbReference type="EMBL" id="SFG85910.1"/>
    </source>
</evidence>
<evidence type="ECO:0000313" key="3">
    <source>
        <dbReference type="Proteomes" id="UP000198623"/>
    </source>
</evidence>
<gene>
    <name evidence="2" type="ORF">SAMN05216175_11619</name>
</gene>
<accession>A0A1I2V9S9</accession>
<dbReference type="Pfam" id="PF07963">
    <property type="entry name" value="N_methyl"/>
    <property type="match status" value="1"/>
</dbReference>
<keyword evidence="1" id="KW-0812">Transmembrane</keyword>
<reference evidence="3" key="1">
    <citation type="submission" date="2016-10" db="EMBL/GenBank/DDBJ databases">
        <authorList>
            <person name="Varghese N."/>
            <person name="Submissions S."/>
        </authorList>
    </citation>
    <scope>NUCLEOTIDE SEQUENCE [LARGE SCALE GENOMIC DNA]</scope>
    <source>
        <strain evidence="3">CGMCC 1.10971</strain>
    </source>
</reference>
<dbReference type="SUPFAM" id="SSF54523">
    <property type="entry name" value="Pili subunits"/>
    <property type="match status" value="1"/>
</dbReference>
<sequence length="169" mass="16859">MKRQAGFTIIELVVVIALLGILAAVALPRFIDVTTDAHRASVQGSAGALGAAVALVKAQAIVKNVGAGDTVAIDGTNIIVNGTRFPVSTNGAVITGGTTAVPALSAATCVATWDAVLQASAPSVAAAAGSDYLATVSGTICTYAYQNNLPTVRTIAYDTNNGDVSTTNP</sequence>
<keyword evidence="3" id="KW-1185">Reference proteome</keyword>
<name>A0A1I2V9S9_9GAMM</name>
<keyword evidence="1" id="KW-1133">Transmembrane helix</keyword>
<dbReference type="AlphaFoldDB" id="A0A1I2V9S9"/>
<dbReference type="STRING" id="1045558.SAMN05216175_11619"/>